<dbReference type="PANTHER" id="PTHR23028:SF131">
    <property type="entry name" value="BLR2367 PROTEIN"/>
    <property type="match status" value="1"/>
</dbReference>
<keyword evidence="1" id="KW-1133">Transmembrane helix</keyword>
<gene>
    <name evidence="3" type="ORF">CI15_03245</name>
</gene>
<dbReference type="InterPro" id="IPR050879">
    <property type="entry name" value="Acyltransferase_3"/>
</dbReference>
<keyword evidence="1" id="KW-0812">Transmembrane</keyword>
<dbReference type="OrthoDB" id="9814807at2"/>
<organism evidence="3 4">
    <name type="scientific">Paraburkholderia monticola</name>
    <dbReference type="NCBI Taxonomy" id="1399968"/>
    <lineage>
        <taxon>Bacteria</taxon>
        <taxon>Pseudomonadati</taxon>
        <taxon>Pseudomonadota</taxon>
        <taxon>Betaproteobacteria</taxon>
        <taxon>Burkholderiales</taxon>
        <taxon>Burkholderiaceae</taxon>
        <taxon>Paraburkholderia</taxon>
    </lineage>
</organism>
<dbReference type="RefSeq" id="WP_153041039.1">
    <property type="nucleotide sequence ID" value="NZ_LRBG01000002.1"/>
</dbReference>
<dbReference type="PANTHER" id="PTHR23028">
    <property type="entry name" value="ACETYLTRANSFERASE"/>
    <property type="match status" value="1"/>
</dbReference>
<feature type="transmembrane region" description="Helical" evidence="1">
    <location>
        <begin position="162"/>
        <end position="183"/>
    </location>
</feature>
<feature type="transmembrane region" description="Helical" evidence="1">
    <location>
        <begin position="62"/>
        <end position="90"/>
    </location>
</feature>
<accession>A0A149Q133</accession>
<protein>
    <recommendedName>
        <fullName evidence="2">Acyltransferase 3 domain-containing protein</fullName>
    </recommendedName>
</protein>
<comment type="caution">
    <text evidence="3">The sequence shown here is derived from an EMBL/GenBank/DDBJ whole genome shotgun (WGS) entry which is preliminary data.</text>
</comment>
<feature type="transmembrane region" description="Helical" evidence="1">
    <location>
        <begin position="223"/>
        <end position="243"/>
    </location>
</feature>
<dbReference type="Pfam" id="PF01757">
    <property type="entry name" value="Acyl_transf_3"/>
    <property type="match status" value="1"/>
</dbReference>
<keyword evidence="1" id="KW-0472">Membrane</keyword>
<dbReference type="GO" id="GO:0016747">
    <property type="term" value="F:acyltransferase activity, transferring groups other than amino-acyl groups"/>
    <property type="evidence" value="ECO:0007669"/>
    <property type="project" value="InterPro"/>
</dbReference>
<evidence type="ECO:0000313" key="3">
    <source>
        <dbReference type="EMBL" id="KXU90934.1"/>
    </source>
</evidence>
<feature type="transmembrane region" description="Helical" evidence="1">
    <location>
        <begin position="340"/>
        <end position="362"/>
    </location>
</feature>
<name>A0A149Q133_9BURK</name>
<feature type="transmembrane region" description="Helical" evidence="1">
    <location>
        <begin position="250"/>
        <end position="270"/>
    </location>
</feature>
<evidence type="ECO:0000256" key="1">
    <source>
        <dbReference type="SAM" id="Phobius"/>
    </source>
</evidence>
<proteinExistence type="predicted"/>
<dbReference type="GO" id="GO:0000271">
    <property type="term" value="P:polysaccharide biosynthetic process"/>
    <property type="evidence" value="ECO:0007669"/>
    <property type="project" value="TreeGrafter"/>
</dbReference>
<dbReference type="InterPro" id="IPR002656">
    <property type="entry name" value="Acyl_transf_3_dom"/>
</dbReference>
<feature type="transmembrane region" description="Helical" evidence="1">
    <location>
        <begin position="110"/>
        <end position="131"/>
    </location>
</feature>
<feature type="transmembrane region" description="Helical" evidence="1">
    <location>
        <begin position="12"/>
        <end position="31"/>
    </location>
</feature>
<keyword evidence="4" id="KW-1185">Reference proteome</keyword>
<feature type="transmembrane region" description="Helical" evidence="1">
    <location>
        <begin position="282"/>
        <end position="304"/>
    </location>
</feature>
<reference evidence="3 4" key="1">
    <citation type="journal article" date="2015" name="Int. J. Syst. Evol. Microbiol.">
        <title>Burkholderia monticola sp. nov., isolated from mountain soil.</title>
        <authorList>
            <person name="Baek I."/>
            <person name="Seo B."/>
            <person name="Lee I."/>
            <person name="Yi H."/>
            <person name="Chun J."/>
        </authorList>
    </citation>
    <scope>NUCLEOTIDE SEQUENCE [LARGE SCALE GENOMIC DNA]</scope>
    <source>
        <strain evidence="3 4">JC2948</strain>
    </source>
</reference>
<evidence type="ECO:0000259" key="2">
    <source>
        <dbReference type="Pfam" id="PF01757"/>
    </source>
</evidence>
<evidence type="ECO:0000313" key="4">
    <source>
        <dbReference type="Proteomes" id="UP000075613"/>
    </source>
</evidence>
<feature type="transmembrane region" description="Helical" evidence="1">
    <location>
        <begin position="190"/>
        <end position="211"/>
    </location>
</feature>
<dbReference type="GO" id="GO:0016020">
    <property type="term" value="C:membrane"/>
    <property type="evidence" value="ECO:0007669"/>
    <property type="project" value="TreeGrafter"/>
</dbReference>
<sequence length="386" mass="41632">MSKNDRIVFLDYLRAIACLLVVVGHVYIIGYNGQPEIQPFVPGVTAIIFGPNAPLRNIFTPPLLWVLVNTGVNVGELGVCIFFLISGFVIQRAIERETTTDFLIKRALRIIPVALVASFLIGATTAIYCYLTHTVSPHSFVSLLASSAALGGYLHTFPSTPVLWTLAVEIMFYALVAIGAGLGLRGLPGILCIGICCAAFVAAVNASFIVSALSQSVRSELQYASFSVLQVPYLLIGSCIYRATSGDRRAIGFLHAVLLGCIYLIARYAYITEHGDSGGFDVPNGIAGLVVFATAMWSGMQWRWIRPLKRIANASYPLYMLHVPLGWIAFAWMASMGLGMVSTGIVTGFGLLLLSGMLHVFVELPAQRLGKTMTSRKDVATTAETA</sequence>
<feature type="transmembrane region" description="Helical" evidence="1">
    <location>
        <begin position="316"/>
        <end position="334"/>
    </location>
</feature>
<dbReference type="Proteomes" id="UP000075613">
    <property type="component" value="Unassembled WGS sequence"/>
</dbReference>
<feature type="domain" description="Acyltransferase 3" evidence="2">
    <location>
        <begin position="8"/>
        <end position="352"/>
    </location>
</feature>
<dbReference type="AlphaFoldDB" id="A0A149Q133"/>
<dbReference type="EMBL" id="LRBG01000002">
    <property type="protein sequence ID" value="KXU90934.1"/>
    <property type="molecule type" value="Genomic_DNA"/>
</dbReference>